<dbReference type="PATRIC" id="fig|216463.3.peg.1957"/>
<sequence>MTEPTRKIALITGADRGIGFETAKELGQQGYVVLIGSRNVKRGQVAVEQLKALDIVADTLEIDVTDQQTVQRAADQISNTYQKLDVLINNAGIALPDDELPSTVSVDVLRQTFDTNFFGSFAVTQIMLPLIRKAKAGRIVSLSSSVGSLNWQSHPIEGAPINPAYAASKNGVNALTVMFARELKGTAIKVNAADPGWTATDLNGFNAPRSVAEGAQIVVKLATLPADGPSGQLISESGEIAW</sequence>
<reference evidence="6 7" key="1">
    <citation type="submission" date="2015-03" db="EMBL/GenBank/DDBJ databases">
        <authorList>
            <person name="Zheng J."/>
            <person name="Ganezle M."/>
        </authorList>
    </citation>
    <scope>NUCLEOTIDE SEQUENCE [LARGE SCALE GENOMIC DNA]</scope>
    <source>
        <strain evidence="6 7">LP38</strain>
    </source>
</reference>
<keyword evidence="3" id="KW-0560">Oxidoreductase</keyword>
<dbReference type="GO" id="GO:0016616">
    <property type="term" value="F:oxidoreductase activity, acting on the CH-OH group of donors, NAD or NADP as acceptor"/>
    <property type="evidence" value="ECO:0007669"/>
    <property type="project" value="InterPro"/>
</dbReference>
<dbReference type="InterPro" id="IPR002347">
    <property type="entry name" value="SDR_fam"/>
</dbReference>
<organism evidence="6 7">
    <name type="scientific">Levilactobacillus spicheri</name>
    <dbReference type="NCBI Taxonomy" id="216463"/>
    <lineage>
        <taxon>Bacteria</taxon>
        <taxon>Bacillati</taxon>
        <taxon>Bacillota</taxon>
        <taxon>Bacilli</taxon>
        <taxon>Lactobacillales</taxon>
        <taxon>Lactobacillaceae</taxon>
        <taxon>Levilactobacillus</taxon>
    </lineage>
</organism>
<proteinExistence type="inferred from homology"/>
<dbReference type="RefSeq" id="WP_045806262.1">
    <property type="nucleotide sequence ID" value="NZ_BJZI01000036.1"/>
</dbReference>
<dbReference type="PANTHER" id="PTHR43963">
    <property type="entry name" value="CARBONYL REDUCTASE 1-RELATED"/>
    <property type="match status" value="1"/>
</dbReference>
<gene>
    <name evidence="5" type="ORF">LSP04_19950</name>
    <name evidence="6" type="ORF">VC81_00870</name>
</gene>
<accession>A0A0F3RUS9</accession>
<evidence type="ECO:0000313" key="6">
    <source>
        <dbReference type="EMBL" id="KJW13768.1"/>
    </source>
</evidence>
<evidence type="ECO:0000313" key="7">
    <source>
        <dbReference type="Proteomes" id="UP000033491"/>
    </source>
</evidence>
<dbReference type="SUPFAM" id="SSF51735">
    <property type="entry name" value="NAD(P)-binding Rossmann-fold domains"/>
    <property type="match status" value="1"/>
</dbReference>
<dbReference type="PANTHER" id="PTHR43963:SF6">
    <property type="entry name" value="CHAIN DEHYDROGENASE FAMILY PROTEIN, PUTATIVE (AFU_ORTHOLOGUE AFUA_3G15350)-RELATED"/>
    <property type="match status" value="1"/>
</dbReference>
<dbReference type="EMBL" id="BJZI01000036">
    <property type="protein sequence ID" value="GEO67576.1"/>
    <property type="molecule type" value="Genomic_DNA"/>
</dbReference>
<dbReference type="EMBL" id="JZCR01000003">
    <property type="protein sequence ID" value="KJW13768.1"/>
    <property type="molecule type" value="Genomic_DNA"/>
</dbReference>
<dbReference type="STRING" id="216463.VC81_00870"/>
<protein>
    <submittedName>
        <fullName evidence="5 6">Dehydrogenase</fullName>
    </submittedName>
</protein>
<dbReference type="AlphaFoldDB" id="A0A0F3RUS9"/>
<evidence type="ECO:0000313" key="5">
    <source>
        <dbReference type="EMBL" id="GEO67576.1"/>
    </source>
</evidence>
<evidence type="ECO:0000256" key="3">
    <source>
        <dbReference type="ARBA" id="ARBA00023002"/>
    </source>
</evidence>
<evidence type="ECO:0000313" key="8">
    <source>
        <dbReference type="Proteomes" id="UP000321691"/>
    </source>
</evidence>
<comment type="similarity">
    <text evidence="1 4">Belongs to the short-chain dehydrogenases/reductases (SDR) family.</text>
</comment>
<keyword evidence="2" id="KW-0521">NADP</keyword>
<name>A0A0F3RUS9_9LACO</name>
<evidence type="ECO:0000256" key="2">
    <source>
        <dbReference type="ARBA" id="ARBA00022857"/>
    </source>
</evidence>
<dbReference type="Proteomes" id="UP000321691">
    <property type="component" value="Unassembled WGS sequence"/>
</dbReference>
<dbReference type="PRINTS" id="PR00080">
    <property type="entry name" value="SDRFAMILY"/>
</dbReference>
<dbReference type="PRINTS" id="PR00081">
    <property type="entry name" value="GDHRDH"/>
</dbReference>
<dbReference type="OrthoDB" id="5786478at2"/>
<reference evidence="5 8" key="2">
    <citation type="submission" date="2019-07" db="EMBL/GenBank/DDBJ databases">
        <title>Whole genome shotgun sequence of Lactobacillus spicheri NBRC 107155.</title>
        <authorList>
            <person name="Hosoyama A."/>
            <person name="Uohara A."/>
            <person name="Ohji S."/>
            <person name="Ichikawa N."/>
        </authorList>
    </citation>
    <scope>NUCLEOTIDE SEQUENCE [LARGE SCALE GENOMIC DNA]</scope>
    <source>
        <strain evidence="5 8">NBRC 107155</strain>
    </source>
</reference>
<dbReference type="Proteomes" id="UP000033491">
    <property type="component" value="Unassembled WGS sequence"/>
</dbReference>
<evidence type="ECO:0000256" key="1">
    <source>
        <dbReference type="ARBA" id="ARBA00006484"/>
    </source>
</evidence>
<dbReference type="Gene3D" id="3.40.50.720">
    <property type="entry name" value="NAD(P)-binding Rossmann-like Domain"/>
    <property type="match status" value="1"/>
</dbReference>
<comment type="caution">
    <text evidence="6">The sequence shown here is derived from an EMBL/GenBank/DDBJ whole genome shotgun (WGS) entry which is preliminary data.</text>
</comment>
<dbReference type="Pfam" id="PF00106">
    <property type="entry name" value="adh_short"/>
    <property type="match status" value="1"/>
</dbReference>
<evidence type="ECO:0000256" key="4">
    <source>
        <dbReference type="RuleBase" id="RU000363"/>
    </source>
</evidence>
<dbReference type="InterPro" id="IPR036291">
    <property type="entry name" value="NAD(P)-bd_dom_sf"/>
</dbReference>
<dbReference type="InterPro" id="IPR045313">
    <property type="entry name" value="CBR1-like"/>
</dbReference>
<dbReference type="CDD" id="cd05324">
    <property type="entry name" value="carb_red_PTCR-like_SDR_c"/>
    <property type="match status" value="1"/>
</dbReference>
<keyword evidence="8" id="KW-1185">Reference proteome</keyword>